<dbReference type="Proteomes" id="UP000676336">
    <property type="component" value="Unassembled WGS sequence"/>
</dbReference>
<evidence type="ECO:0000313" key="2">
    <source>
        <dbReference type="EMBL" id="CAF5206993.1"/>
    </source>
</evidence>
<dbReference type="InterPro" id="IPR011009">
    <property type="entry name" value="Kinase-like_dom_sf"/>
</dbReference>
<feature type="non-terminal residue" evidence="2">
    <location>
        <position position="1"/>
    </location>
</feature>
<evidence type="ECO:0000313" key="3">
    <source>
        <dbReference type="Proteomes" id="UP000676336"/>
    </source>
</evidence>
<gene>
    <name evidence="2" type="ORF">SMN809_LOCUS77194</name>
</gene>
<dbReference type="EMBL" id="CAJOBI010336720">
    <property type="protein sequence ID" value="CAF5206993.1"/>
    <property type="molecule type" value="Genomic_DNA"/>
</dbReference>
<dbReference type="Gene3D" id="1.10.510.10">
    <property type="entry name" value="Transferase(Phosphotransferase) domain 1"/>
    <property type="match status" value="1"/>
</dbReference>
<name>A0A8S3IVS0_9BILA</name>
<proteinExistence type="predicted"/>
<evidence type="ECO:0000256" key="1">
    <source>
        <dbReference type="SAM" id="MobiDB-lite"/>
    </source>
</evidence>
<sequence length="188" mass="21779">STPYHHDQLDRIFSVMSFPADKEWEDMKRMPEYIRLSKEFKKSNYANCSLSKYMEKHNIRSDSRAFQLLTRLLTIDPIKRLSALDAMNDLYFKEDPRPSDDVFDSTPIPYPKREFITDDDNSDAAAHVSKTEPAVVVKTEASSVLLTQQQSSHVTHSQQQPPNVHIKQQPQQQQQHNIVQQTHAQQVS</sequence>
<comment type="caution">
    <text evidence="2">The sequence shown here is derived from an EMBL/GenBank/DDBJ whole genome shotgun (WGS) entry which is preliminary data.</text>
</comment>
<reference evidence="2" key="1">
    <citation type="submission" date="2021-02" db="EMBL/GenBank/DDBJ databases">
        <authorList>
            <person name="Nowell W R."/>
        </authorList>
    </citation>
    <scope>NUCLEOTIDE SEQUENCE</scope>
</reference>
<organism evidence="2 3">
    <name type="scientific">Rotaria magnacalcarata</name>
    <dbReference type="NCBI Taxonomy" id="392030"/>
    <lineage>
        <taxon>Eukaryota</taxon>
        <taxon>Metazoa</taxon>
        <taxon>Spiralia</taxon>
        <taxon>Gnathifera</taxon>
        <taxon>Rotifera</taxon>
        <taxon>Eurotatoria</taxon>
        <taxon>Bdelloidea</taxon>
        <taxon>Philodinida</taxon>
        <taxon>Philodinidae</taxon>
        <taxon>Rotaria</taxon>
    </lineage>
</organism>
<dbReference type="AlphaFoldDB" id="A0A8S3IVS0"/>
<dbReference type="SUPFAM" id="SSF56112">
    <property type="entry name" value="Protein kinase-like (PK-like)"/>
    <property type="match status" value="1"/>
</dbReference>
<protein>
    <submittedName>
        <fullName evidence="2">Uncharacterized protein</fullName>
    </submittedName>
</protein>
<feature type="compositionally biased region" description="Low complexity" evidence="1">
    <location>
        <begin position="147"/>
        <end position="160"/>
    </location>
</feature>
<feature type="region of interest" description="Disordered" evidence="1">
    <location>
        <begin position="146"/>
        <end position="188"/>
    </location>
</feature>
<accession>A0A8S3IVS0</accession>
<feature type="compositionally biased region" description="Low complexity" evidence="1">
    <location>
        <begin position="168"/>
        <end position="188"/>
    </location>
</feature>